<evidence type="ECO:0000313" key="2">
    <source>
        <dbReference type="EMBL" id="KAA1135669.1"/>
    </source>
</evidence>
<evidence type="ECO:0000313" key="4">
    <source>
        <dbReference type="Proteomes" id="UP000325313"/>
    </source>
</evidence>
<sequence length="63" mass="7457">MNLKLELQEERRNSNTVHRYKKGTTKFPIINNLINICRGLVKQLPKIGNHNDESKIEYLQYSN</sequence>
<gene>
    <name evidence="1" type="ORF">PGT21_001068</name>
    <name evidence="2" type="ORF">PGTUg99_029844</name>
</gene>
<dbReference type="AlphaFoldDB" id="A0A5B0MKE5"/>
<reference evidence="3 4" key="1">
    <citation type="submission" date="2019-05" db="EMBL/GenBank/DDBJ databases">
        <title>Emergence of the Ug99 lineage of the wheat stem rust pathogen through somatic hybridization.</title>
        <authorList>
            <person name="Li F."/>
            <person name="Upadhyaya N.M."/>
            <person name="Sperschneider J."/>
            <person name="Matny O."/>
            <person name="Nguyen-Phuc H."/>
            <person name="Mago R."/>
            <person name="Raley C."/>
            <person name="Miller M.E."/>
            <person name="Silverstein K.A.T."/>
            <person name="Henningsen E."/>
            <person name="Hirsch C.D."/>
            <person name="Visser B."/>
            <person name="Pretorius Z.A."/>
            <person name="Steffenson B.J."/>
            <person name="Schwessinger B."/>
            <person name="Dodds P.N."/>
            <person name="Figueroa M."/>
        </authorList>
    </citation>
    <scope>NUCLEOTIDE SEQUENCE [LARGE SCALE GENOMIC DNA]</scope>
    <source>
        <strain evidence="1">21-0</strain>
        <strain evidence="2 4">Ug99</strain>
    </source>
</reference>
<evidence type="ECO:0000313" key="1">
    <source>
        <dbReference type="EMBL" id="KAA1076280.1"/>
    </source>
</evidence>
<protein>
    <submittedName>
        <fullName evidence="1">Uncharacterized protein</fullName>
    </submittedName>
</protein>
<name>A0A5B0MKE5_PUCGR</name>
<comment type="caution">
    <text evidence="1">The sequence shown here is derived from an EMBL/GenBank/DDBJ whole genome shotgun (WGS) entry which is preliminary data.</text>
</comment>
<keyword evidence="3" id="KW-1185">Reference proteome</keyword>
<dbReference type="Proteomes" id="UP000324748">
    <property type="component" value="Unassembled WGS sequence"/>
</dbReference>
<evidence type="ECO:0000313" key="3">
    <source>
        <dbReference type="Proteomes" id="UP000324748"/>
    </source>
</evidence>
<accession>A0A5B0MKE5</accession>
<dbReference type="EMBL" id="VSWC01000145">
    <property type="protein sequence ID" value="KAA1076280.1"/>
    <property type="molecule type" value="Genomic_DNA"/>
</dbReference>
<dbReference type="Proteomes" id="UP000325313">
    <property type="component" value="Unassembled WGS sequence"/>
</dbReference>
<proteinExistence type="predicted"/>
<organism evidence="1 3">
    <name type="scientific">Puccinia graminis f. sp. tritici</name>
    <dbReference type="NCBI Taxonomy" id="56615"/>
    <lineage>
        <taxon>Eukaryota</taxon>
        <taxon>Fungi</taxon>
        <taxon>Dikarya</taxon>
        <taxon>Basidiomycota</taxon>
        <taxon>Pucciniomycotina</taxon>
        <taxon>Pucciniomycetes</taxon>
        <taxon>Pucciniales</taxon>
        <taxon>Pucciniaceae</taxon>
        <taxon>Puccinia</taxon>
    </lineage>
</organism>
<dbReference type="EMBL" id="VDEP01000038">
    <property type="protein sequence ID" value="KAA1135669.1"/>
    <property type="molecule type" value="Genomic_DNA"/>
</dbReference>